<gene>
    <name evidence="1" type="ORF">I5V48_11320</name>
</gene>
<organism evidence="1 2">
    <name type="scientific">Streptococcus suis</name>
    <dbReference type="NCBI Taxonomy" id="1307"/>
    <lineage>
        <taxon>Bacteria</taxon>
        <taxon>Bacillati</taxon>
        <taxon>Bacillota</taxon>
        <taxon>Bacilli</taxon>
        <taxon>Lactobacillales</taxon>
        <taxon>Streptococcaceae</taxon>
        <taxon>Streptococcus</taxon>
    </lineage>
</organism>
<proteinExistence type="predicted"/>
<protein>
    <submittedName>
        <fullName evidence="1">Uncharacterized protein</fullName>
    </submittedName>
</protein>
<sequence length="419" mass="46702">MNELKPKKQGELIVSEDCFALIQEMDTLALPTYQKYEITNPKVLAHVEKIVRPAFNNHLKKAGQANIPKGLFKVDLPIGDLHKIKGETDKYRAFVKGADGKINAHAILTPAQADITKGAKAAAAVSGVMQVGAMVVGQYYMSEINGQLNSIKETLDDVKDFQVREFKGTVRALIINISQISKFSADYVENAELARLKLMECANFRAEVTKLLEQVNLAIEDIIAQKNGLPFEKYEKLIDKLSTNLFYQQTLLKLLEELSKLDLVFSQGVTSEDSSYYVYEYYLNNCNSLGEKIANWHKDKIKFFQIDTKRNRRAQEGAMKVVADVAKELDKNAHVAAGVGFLGGIVGAAAGFGIGKAAGELNKAIRYIDVRKRTVKLISEQEAVFYQSSKQLSTNNYGENVELLLEDGNIYYLLPEGRE</sequence>
<dbReference type="RefSeq" id="WP_105130567.1">
    <property type="nucleotide sequence ID" value="NZ_CP065430.1"/>
</dbReference>
<reference evidence="1 2" key="1">
    <citation type="submission" date="2020-12" db="EMBL/GenBank/DDBJ databases">
        <title>Nonconservative transfer and diversity of a new family of integrative and conjugative elements associated with antibiotic resistance in zoonotic pathogen Streptococcus suis.</title>
        <authorList>
            <person name="Huang J."/>
        </authorList>
    </citation>
    <scope>NUCLEOTIDE SEQUENCE [LARGE SCALE GENOMIC DNA]</scope>
    <source>
        <strain evidence="1 2">YZDH1</strain>
    </source>
</reference>
<accession>A0A7T1L9Y5</accession>
<evidence type="ECO:0000313" key="2">
    <source>
        <dbReference type="Proteomes" id="UP000594569"/>
    </source>
</evidence>
<name>A0A7T1L9Y5_STRSU</name>
<dbReference type="AlphaFoldDB" id="A0A7T1L9Y5"/>
<dbReference type="Proteomes" id="UP000594569">
    <property type="component" value="Chromosome"/>
</dbReference>
<dbReference type="EMBL" id="CP065430">
    <property type="protein sequence ID" value="QPO26510.1"/>
    <property type="molecule type" value="Genomic_DNA"/>
</dbReference>
<evidence type="ECO:0000313" key="1">
    <source>
        <dbReference type="EMBL" id="QPO26510.1"/>
    </source>
</evidence>